<feature type="domain" description="MYND-type" evidence="5">
    <location>
        <begin position="245"/>
        <end position="281"/>
    </location>
</feature>
<dbReference type="Gene3D" id="6.10.140.2220">
    <property type="match status" value="1"/>
</dbReference>
<accession>A0A8H5H9X8</accession>
<proteinExistence type="predicted"/>
<sequence>MGSVGINRQDTLILLDCMGVKLPKNTKIPDEDLDKRLHQTLDSAQRFPDIVAPISPVNPSNLAKWTSSKPLLDAVSRGNFAEAYENVIKGYNVAARPTSMAKEDTFREVRQIFLAFATHWDQGHKTFALKDKAEEWCIIVVEVFSLGEDLPLFTILYRVVNRPANMSLHEYLGRLFGVFPIVAVSTTDLERKCMLKLFTMNSKRISSGYKLRREKHEAGHTTTFLLPLGPLNMRDLGKLNSNPGCEICGKKDISRCTQCLAASYCSKECQREDWKEHKKTCLSLKGGTWRTLTFSRLNNPTGKGYRAIINRFDSAHDMQKNIQPAELVGPPPNIHDEKAFLVKFQVSLTRLRADASMLLYDRQRSFQVNWVKAEDHEVFMVGEKAMAGNLKIYRWARRVGDYQLSVCFDRAPETDPVW</sequence>
<dbReference type="Pfam" id="PF01753">
    <property type="entry name" value="zf-MYND"/>
    <property type="match status" value="1"/>
</dbReference>
<evidence type="ECO:0000256" key="3">
    <source>
        <dbReference type="ARBA" id="ARBA00022833"/>
    </source>
</evidence>
<evidence type="ECO:0000256" key="4">
    <source>
        <dbReference type="PROSITE-ProRule" id="PRU00134"/>
    </source>
</evidence>
<dbReference type="InterPro" id="IPR002893">
    <property type="entry name" value="Znf_MYND"/>
</dbReference>
<gene>
    <name evidence="6" type="ORF">D9615_006586</name>
</gene>
<name>A0A8H5H9X8_9AGAR</name>
<dbReference type="PROSITE" id="PS01360">
    <property type="entry name" value="ZF_MYND_1"/>
    <property type="match status" value="1"/>
</dbReference>
<keyword evidence="1" id="KW-0479">Metal-binding</keyword>
<dbReference type="Proteomes" id="UP000565441">
    <property type="component" value="Unassembled WGS sequence"/>
</dbReference>
<dbReference type="EMBL" id="JAACJP010000016">
    <property type="protein sequence ID" value="KAF5379369.1"/>
    <property type="molecule type" value="Genomic_DNA"/>
</dbReference>
<organism evidence="6 7">
    <name type="scientific">Tricholomella constricta</name>
    <dbReference type="NCBI Taxonomy" id="117010"/>
    <lineage>
        <taxon>Eukaryota</taxon>
        <taxon>Fungi</taxon>
        <taxon>Dikarya</taxon>
        <taxon>Basidiomycota</taxon>
        <taxon>Agaricomycotina</taxon>
        <taxon>Agaricomycetes</taxon>
        <taxon>Agaricomycetidae</taxon>
        <taxon>Agaricales</taxon>
        <taxon>Tricholomatineae</taxon>
        <taxon>Lyophyllaceae</taxon>
        <taxon>Tricholomella</taxon>
    </lineage>
</organism>
<evidence type="ECO:0000313" key="6">
    <source>
        <dbReference type="EMBL" id="KAF5379369.1"/>
    </source>
</evidence>
<dbReference type="GO" id="GO:0008270">
    <property type="term" value="F:zinc ion binding"/>
    <property type="evidence" value="ECO:0007669"/>
    <property type="project" value="UniProtKB-KW"/>
</dbReference>
<evidence type="ECO:0000256" key="1">
    <source>
        <dbReference type="ARBA" id="ARBA00022723"/>
    </source>
</evidence>
<keyword evidence="7" id="KW-1185">Reference proteome</keyword>
<dbReference type="OrthoDB" id="341421at2759"/>
<dbReference type="PROSITE" id="PS50865">
    <property type="entry name" value="ZF_MYND_2"/>
    <property type="match status" value="1"/>
</dbReference>
<reference evidence="6 7" key="1">
    <citation type="journal article" date="2020" name="ISME J.">
        <title>Uncovering the hidden diversity of litter-decomposition mechanisms in mushroom-forming fungi.</title>
        <authorList>
            <person name="Floudas D."/>
            <person name="Bentzer J."/>
            <person name="Ahren D."/>
            <person name="Johansson T."/>
            <person name="Persson P."/>
            <person name="Tunlid A."/>
        </authorList>
    </citation>
    <scope>NUCLEOTIDE SEQUENCE [LARGE SCALE GENOMIC DNA]</scope>
    <source>
        <strain evidence="6 7">CBS 661.87</strain>
    </source>
</reference>
<keyword evidence="2 4" id="KW-0863">Zinc-finger</keyword>
<keyword evidence="3" id="KW-0862">Zinc</keyword>
<evidence type="ECO:0000259" key="5">
    <source>
        <dbReference type="PROSITE" id="PS50865"/>
    </source>
</evidence>
<comment type="caution">
    <text evidence="6">The sequence shown here is derived from an EMBL/GenBank/DDBJ whole genome shotgun (WGS) entry which is preliminary data.</text>
</comment>
<evidence type="ECO:0000256" key="2">
    <source>
        <dbReference type="ARBA" id="ARBA00022771"/>
    </source>
</evidence>
<dbReference type="AlphaFoldDB" id="A0A8H5H9X8"/>
<dbReference type="SUPFAM" id="SSF144232">
    <property type="entry name" value="HIT/MYND zinc finger-like"/>
    <property type="match status" value="1"/>
</dbReference>
<protein>
    <recommendedName>
        <fullName evidence="5">MYND-type domain-containing protein</fullName>
    </recommendedName>
</protein>
<evidence type="ECO:0000313" key="7">
    <source>
        <dbReference type="Proteomes" id="UP000565441"/>
    </source>
</evidence>